<dbReference type="STRING" id="1330018.A0A167FY10"/>
<comment type="cofactor">
    <cofactor evidence="1 6">
        <name>FAD</name>
        <dbReference type="ChEBI" id="CHEBI:57692"/>
    </cofactor>
</comment>
<keyword evidence="9" id="KW-1185">Reference proteome</keyword>
<dbReference type="PIRSF" id="PIRSF000189">
    <property type="entry name" value="D-aa_oxidase"/>
    <property type="match status" value="1"/>
</dbReference>
<keyword evidence="3" id="KW-0285">Flavoprotein</keyword>
<dbReference type="SUPFAM" id="SSF54373">
    <property type="entry name" value="FAD-linked reductases, C-terminal domain"/>
    <property type="match status" value="1"/>
</dbReference>
<evidence type="ECO:0000256" key="1">
    <source>
        <dbReference type="ARBA" id="ARBA00001974"/>
    </source>
</evidence>
<dbReference type="AlphaFoldDB" id="A0A167FY10"/>
<dbReference type="InterPro" id="IPR023209">
    <property type="entry name" value="DAO"/>
</dbReference>
<organism evidence="8 9">
    <name type="scientific">Calocera viscosa (strain TUFC12733)</name>
    <dbReference type="NCBI Taxonomy" id="1330018"/>
    <lineage>
        <taxon>Eukaryota</taxon>
        <taxon>Fungi</taxon>
        <taxon>Dikarya</taxon>
        <taxon>Basidiomycota</taxon>
        <taxon>Agaricomycotina</taxon>
        <taxon>Dacrymycetes</taxon>
        <taxon>Dacrymycetales</taxon>
        <taxon>Dacrymycetaceae</taxon>
        <taxon>Calocera</taxon>
    </lineage>
</organism>
<dbReference type="Gene3D" id="3.40.50.720">
    <property type="entry name" value="NAD(P)-binding Rossmann-like Domain"/>
    <property type="match status" value="1"/>
</dbReference>
<name>A0A167FY10_CALVF</name>
<feature type="binding site" evidence="6">
    <location>
        <begin position="44"/>
        <end position="45"/>
    </location>
    <ligand>
        <name>FAD</name>
        <dbReference type="ChEBI" id="CHEBI:57692"/>
    </ligand>
</feature>
<dbReference type="GO" id="GO:0019478">
    <property type="term" value="P:D-amino acid catabolic process"/>
    <property type="evidence" value="ECO:0007669"/>
    <property type="project" value="TreeGrafter"/>
</dbReference>
<evidence type="ECO:0000256" key="6">
    <source>
        <dbReference type="PIRSR" id="PIRSR000189-1"/>
    </source>
</evidence>
<protein>
    <submittedName>
        <fullName evidence="8">D-aspartate oxidase</fullName>
    </submittedName>
</protein>
<keyword evidence="4 6" id="KW-0274">FAD</keyword>
<feature type="binding site" evidence="6">
    <location>
        <position position="300"/>
    </location>
    <ligand>
        <name>D-dopa</name>
        <dbReference type="ChEBI" id="CHEBI:149689"/>
    </ligand>
</feature>
<dbReference type="GO" id="GO:0071949">
    <property type="term" value="F:FAD binding"/>
    <property type="evidence" value="ECO:0007669"/>
    <property type="project" value="InterPro"/>
</dbReference>
<dbReference type="Proteomes" id="UP000076738">
    <property type="component" value="Unassembled WGS sequence"/>
</dbReference>
<keyword evidence="5" id="KW-0560">Oxidoreductase</keyword>
<sequence>MVVVAVVGAGVIGLTTVLKIQELGYDVILIAELFPGDEKSTRYTSNWAGAHHVSLAGSDKTQLKMERDTFDVMWKMSAPGAPTESLFLRLPQTEYYVEERQGPNPLADFMPNYRELSASELRPGSKTGVTFETITIDTPRYLAYLYSRVLAQGGRSVRAQFQHIQQVLDGAFCQVPDAVVVCAGLGATTLGGVEDKNVYPIRGQTVLIRAPWVRFGRTTSSKSGLWTYVIPRRSGDVILGGTKVDNDWYPKARPETTRDILERTLAIAPEIAPPHTREGGRTPTIEDVESIIIESGCGFRPGRKGGVRLEQDVLTNAEGQAIPIVYHYGHGGYGYQSSWGSASMAVDLLQSTLNGAVKSGSGAATREH</sequence>
<reference evidence="8 9" key="1">
    <citation type="journal article" date="2016" name="Mol. Biol. Evol.">
        <title>Comparative Genomics of Early-Diverging Mushroom-Forming Fungi Provides Insights into the Origins of Lignocellulose Decay Capabilities.</title>
        <authorList>
            <person name="Nagy L.G."/>
            <person name="Riley R."/>
            <person name="Tritt A."/>
            <person name="Adam C."/>
            <person name="Daum C."/>
            <person name="Floudas D."/>
            <person name="Sun H."/>
            <person name="Yadav J.S."/>
            <person name="Pangilinan J."/>
            <person name="Larsson K.H."/>
            <person name="Matsuura K."/>
            <person name="Barry K."/>
            <person name="Labutti K."/>
            <person name="Kuo R."/>
            <person name="Ohm R.A."/>
            <person name="Bhattacharya S.S."/>
            <person name="Shirouzu T."/>
            <person name="Yoshinaga Y."/>
            <person name="Martin F.M."/>
            <person name="Grigoriev I.V."/>
            <person name="Hibbett D.S."/>
        </authorList>
    </citation>
    <scope>NUCLEOTIDE SEQUENCE [LARGE SCALE GENOMIC DNA]</scope>
    <source>
        <strain evidence="8 9">TUFC12733</strain>
    </source>
</reference>
<feature type="binding site" evidence="6">
    <location>
        <position position="332"/>
    </location>
    <ligand>
        <name>D-dopa</name>
        <dbReference type="ChEBI" id="CHEBI:149689"/>
    </ligand>
</feature>
<accession>A0A167FY10</accession>
<dbReference type="InterPro" id="IPR006076">
    <property type="entry name" value="FAD-dep_OxRdtase"/>
</dbReference>
<dbReference type="OrthoDB" id="2015447at2759"/>
<proteinExistence type="inferred from homology"/>
<comment type="similarity">
    <text evidence="2">Belongs to the DAMOX/DASOX family.</text>
</comment>
<dbReference type="PANTHER" id="PTHR11530:SF11">
    <property type="entry name" value="D-ASPARTATE OXIDASE"/>
    <property type="match status" value="1"/>
</dbReference>
<dbReference type="Gene3D" id="3.30.9.10">
    <property type="entry name" value="D-Amino Acid Oxidase, subunit A, domain 2"/>
    <property type="match status" value="1"/>
</dbReference>
<dbReference type="GO" id="GO:0005737">
    <property type="term" value="C:cytoplasm"/>
    <property type="evidence" value="ECO:0007669"/>
    <property type="project" value="TreeGrafter"/>
</dbReference>
<feature type="binding site" evidence="6">
    <location>
        <position position="228"/>
    </location>
    <ligand>
        <name>D-serine</name>
        <dbReference type="ChEBI" id="CHEBI:35247"/>
    </ligand>
</feature>
<dbReference type="EMBL" id="KV417357">
    <property type="protein sequence ID" value="KZO89965.1"/>
    <property type="molecule type" value="Genomic_DNA"/>
</dbReference>
<evidence type="ECO:0000259" key="7">
    <source>
        <dbReference type="Pfam" id="PF01266"/>
    </source>
</evidence>
<evidence type="ECO:0000256" key="3">
    <source>
        <dbReference type="ARBA" id="ARBA00022630"/>
    </source>
</evidence>
<feature type="domain" description="FAD dependent oxidoreductase" evidence="7">
    <location>
        <begin position="4"/>
        <end position="348"/>
    </location>
</feature>
<evidence type="ECO:0000313" key="8">
    <source>
        <dbReference type="EMBL" id="KZO89965.1"/>
    </source>
</evidence>
<gene>
    <name evidence="8" type="ORF">CALVIDRAFT_432783</name>
</gene>
<dbReference type="SUPFAM" id="SSF51971">
    <property type="entry name" value="Nucleotide-binding domain"/>
    <property type="match status" value="1"/>
</dbReference>
<evidence type="ECO:0000256" key="5">
    <source>
        <dbReference type="ARBA" id="ARBA00023002"/>
    </source>
</evidence>
<evidence type="ECO:0000313" key="9">
    <source>
        <dbReference type="Proteomes" id="UP000076738"/>
    </source>
</evidence>
<evidence type="ECO:0000256" key="4">
    <source>
        <dbReference type="ARBA" id="ARBA00022827"/>
    </source>
</evidence>
<dbReference type="GO" id="GO:0003884">
    <property type="term" value="F:D-amino-acid oxidase activity"/>
    <property type="evidence" value="ECO:0007669"/>
    <property type="project" value="InterPro"/>
</dbReference>
<dbReference type="PANTHER" id="PTHR11530">
    <property type="entry name" value="D-AMINO ACID OXIDASE"/>
    <property type="match status" value="1"/>
</dbReference>
<dbReference type="Pfam" id="PF01266">
    <property type="entry name" value="DAO"/>
    <property type="match status" value="1"/>
</dbReference>
<evidence type="ECO:0000256" key="2">
    <source>
        <dbReference type="ARBA" id="ARBA00006730"/>
    </source>
</evidence>